<evidence type="ECO:0000313" key="2">
    <source>
        <dbReference type="Proteomes" id="UP001163603"/>
    </source>
</evidence>
<dbReference type="Proteomes" id="UP001163603">
    <property type="component" value="Chromosome 1"/>
</dbReference>
<organism evidence="1 2">
    <name type="scientific">Pistacia integerrima</name>
    <dbReference type="NCBI Taxonomy" id="434235"/>
    <lineage>
        <taxon>Eukaryota</taxon>
        <taxon>Viridiplantae</taxon>
        <taxon>Streptophyta</taxon>
        <taxon>Embryophyta</taxon>
        <taxon>Tracheophyta</taxon>
        <taxon>Spermatophyta</taxon>
        <taxon>Magnoliopsida</taxon>
        <taxon>eudicotyledons</taxon>
        <taxon>Gunneridae</taxon>
        <taxon>Pentapetalae</taxon>
        <taxon>rosids</taxon>
        <taxon>malvids</taxon>
        <taxon>Sapindales</taxon>
        <taxon>Anacardiaceae</taxon>
        <taxon>Pistacia</taxon>
    </lineage>
</organism>
<gene>
    <name evidence="1" type="ORF">Pint_01247</name>
</gene>
<name>A0ACC0ZH70_9ROSI</name>
<dbReference type="EMBL" id="CM047736">
    <property type="protein sequence ID" value="KAJ0052374.1"/>
    <property type="molecule type" value="Genomic_DNA"/>
</dbReference>
<keyword evidence="2" id="KW-1185">Reference proteome</keyword>
<protein>
    <submittedName>
        <fullName evidence="1">Uncharacterized protein</fullName>
    </submittedName>
</protein>
<evidence type="ECO:0000313" key="1">
    <source>
        <dbReference type="EMBL" id="KAJ0052374.1"/>
    </source>
</evidence>
<proteinExistence type="predicted"/>
<comment type="caution">
    <text evidence="1">The sequence shown here is derived from an EMBL/GenBank/DDBJ whole genome shotgun (WGS) entry which is preliminary data.</text>
</comment>
<sequence length="748" mass="81770">MGLPQVSSGGIAEEMAASVSNFVQTPRIVNMGSCDLVGMHGGNVGNRMQIDFPCSSFGDYSRKIISELPKESNVLHVYKDGRSNIQSLNNGSMERNGWLTKSGQKTQTSLPRIVGFESKALHSHAAAFNRNQSSSPVVNMNSNAAEATGSLARKRLLSPLSEMLLPDQFDGDALEIGGGSYQNAFLDKNNNDHLPISQEHKKAHIGNSNHFSSPIWSTSSFSEWKNSPDGNCGENLNFSTDGPFLGNKEQQTHNHLITSSGFNDSGATKGKSSTVAIAIPKKNVVSPPLSLSPLGPKFPERIKSPGGCRDVNKELDDNYITLKDMEQSLDGTFPGILSSKKAEDFRMPGKLFEDFNYVQKKLDLFTPEVVTGSECHWGQDSELTSQSVKLVRSISGLAVRRSLVGSFEESLLSGRLLSGKVSQRIDGFLAVLNVTGGNFSLKSQKLPFSVNSVDGDNYLLYYSSIDVTGQLLSNNSKSPKMRRSLSIDDPQADRSRLRIPMKGRIQLVLSNPEKTPIHTFFCNYDLSDMPVGTKTFIRQRITLASSAPTSIPGNGRQRDCELKNHAKPSSAPNISQSSPFSGVFAYTNEPDIVHRHPQEGLGETEINGPGYNGNLASQSCGSNGSEYMNSGGKDHSPSNTFLGSEGKSVNRPSKVNRNNTGTGVLRYALHLRFLCPCSKRSSRSVQRCKSDTLSAPVSNKKDSEAEQRFYLYNDMKVVFPQRHSDSDEGKLNVEYDFPSDPKYFPISN</sequence>
<accession>A0ACC0ZH70</accession>
<reference evidence="2" key="1">
    <citation type="journal article" date="2023" name="G3 (Bethesda)">
        <title>Genome assembly and association tests identify interacting loci associated with vigor, precocity, and sex in interspecific pistachio rootstocks.</title>
        <authorList>
            <person name="Palmer W."/>
            <person name="Jacygrad E."/>
            <person name="Sagayaradj S."/>
            <person name="Cavanaugh K."/>
            <person name="Han R."/>
            <person name="Bertier L."/>
            <person name="Beede B."/>
            <person name="Kafkas S."/>
            <person name="Golino D."/>
            <person name="Preece J."/>
            <person name="Michelmore R."/>
        </authorList>
    </citation>
    <scope>NUCLEOTIDE SEQUENCE [LARGE SCALE GENOMIC DNA]</scope>
</reference>